<evidence type="ECO:0000313" key="2">
    <source>
        <dbReference type="EMBL" id="QOW60173.1"/>
    </source>
</evidence>
<feature type="transmembrane region" description="Helical" evidence="1">
    <location>
        <begin position="75"/>
        <end position="93"/>
    </location>
</feature>
<dbReference type="GO" id="GO:0008237">
    <property type="term" value="F:metallopeptidase activity"/>
    <property type="evidence" value="ECO:0007669"/>
    <property type="project" value="UniProtKB-KW"/>
</dbReference>
<gene>
    <name evidence="2" type="ORF">IFE08_10045</name>
</gene>
<organism evidence="2 3">
    <name type="scientific">Treponema pedis</name>
    <dbReference type="NCBI Taxonomy" id="409322"/>
    <lineage>
        <taxon>Bacteria</taxon>
        <taxon>Pseudomonadati</taxon>
        <taxon>Spirochaetota</taxon>
        <taxon>Spirochaetia</taxon>
        <taxon>Spirochaetales</taxon>
        <taxon>Treponemataceae</taxon>
        <taxon>Treponema</taxon>
    </lineage>
</organism>
<feature type="transmembrane region" description="Helical" evidence="1">
    <location>
        <begin position="217"/>
        <end position="237"/>
    </location>
</feature>
<dbReference type="Proteomes" id="UP000593915">
    <property type="component" value="Chromosome"/>
</dbReference>
<keyword evidence="2" id="KW-0482">Metalloprotease</keyword>
<feature type="transmembrane region" description="Helical" evidence="1">
    <location>
        <begin position="41"/>
        <end position="63"/>
    </location>
</feature>
<reference evidence="2 3" key="1">
    <citation type="submission" date="2020-09" db="EMBL/GenBank/DDBJ databases">
        <title>Characterization of Treponema spp. from bovine digital dermatitis in Korea.</title>
        <authorList>
            <person name="Espiritu H.M."/>
            <person name="Cho Y.I."/>
            <person name="Mamuad L."/>
        </authorList>
    </citation>
    <scope>NUCLEOTIDE SEQUENCE [LARGE SCALE GENOMIC DNA]</scope>
    <source>
        <strain evidence="2 3">KS1</strain>
    </source>
</reference>
<dbReference type="AlphaFoldDB" id="A0A7S6WN19"/>
<dbReference type="Pfam" id="PF13367">
    <property type="entry name" value="PrsW-protease"/>
    <property type="match status" value="1"/>
</dbReference>
<sequence>MKKFINNYGHKLLVIITVALVFVGFRDYFSQFAEKDKAAALFPAFLTASGTVLLYAVPIAFFIRYSVNRLKVSGKVVLLSFILGFTLPLYLGGEGNSLISYFLFCIKVPPEILDSWGAALTAPFTEEIAKGAVVLLVYLLCRGISLKEAFVSGMISGFGFQVLEDWAYIFQSTFGETNSGFSIAFERVSNALGSHTAFGVVFAVGLIALIKKSTAISGLKAFGFILTPVIIHFVWNSPLEGDWVFPLFGSINLNLAYYTFTIVDRLDENDNILIAR</sequence>
<keyword evidence="1" id="KW-0812">Transmembrane</keyword>
<feature type="transmembrane region" description="Helical" evidence="1">
    <location>
        <begin position="12"/>
        <end position="29"/>
    </location>
</feature>
<feature type="transmembrane region" description="Helical" evidence="1">
    <location>
        <begin position="192"/>
        <end position="210"/>
    </location>
</feature>
<evidence type="ECO:0000313" key="3">
    <source>
        <dbReference type="Proteomes" id="UP000593915"/>
    </source>
</evidence>
<dbReference type="GO" id="GO:0006508">
    <property type="term" value="P:proteolysis"/>
    <property type="evidence" value="ECO:0007669"/>
    <property type="project" value="UniProtKB-KW"/>
</dbReference>
<keyword evidence="1" id="KW-0472">Membrane</keyword>
<keyword evidence="2" id="KW-0645">Protease</keyword>
<protein>
    <submittedName>
        <fullName evidence="2">PrsW family intramembrane metalloprotease</fullName>
    </submittedName>
</protein>
<dbReference type="InterPro" id="IPR026898">
    <property type="entry name" value="PrsW"/>
</dbReference>
<keyword evidence="1" id="KW-1133">Transmembrane helix</keyword>
<evidence type="ECO:0000256" key="1">
    <source>
        <dbReference type="SAM" id="Phobius"/>
    </source>
</evidence>
<keyword evidence="2" id="KW-0378">Hydrolase</keyword>
<feature type="transmembrane region" description="Helical" evidence="1">
    <location>
        <begin position="243"/>
        <end position="263"/>
    </location>
</feature>
<dbReference type="RefSeq" id="WP_194075768.1">
    <property type="nucleotide sequence ID" value="NZ_CP061839.1"/>
</dbReference>
<name>A0A7S6WN19_9SPIR</name>
<accession>A0A7S6WN19</accession>
<proteinExistence type="predicted"/>
<dbReference type="EMBL" id="CP061839">
    <property type="protein sequence ID" value="QOW60173.1"/>
    <property type="molecule type" value="Genomic_DNA"/>
</dbReference>